<keyword evidence="34" id="KW-1185">Reference proteome</keyword>
<keyword evidence="32" id="KW-0812">Transmembrane</keyword>
<feature type="chain" id="PRO_5041691179" description="glycerophosphocholine cholinephosphodiesterase" evidence="33">
    <location>
        <begin position="23"/>
        <end position="520"/>
    </location>
</feature>
<evidence type="ECO:0000313" key="35">
    <source>
        <dbReference type="WBParaSite" id="TREG1_91170.1"/>
    </source>
</evidence>
<evidence type="ECO:0000256" key="18">
    <source>
        <dbReference type="ARBA" id="ARBA00031167"/>
    </source>
</evidence>
<evidence type="ECO:0000256" key="22">
    <source>
        <dbReference type="ARBA" id="ARBA00047322"/>
    </source>
</evidence>
<evidence type="ECO:0000256" key="5">
    <source>
        <dbReference type="ARBA" id="ARBA00022475"/>
    </source>
</evidence>
<dbReference type="GO" id="GO:0046872">
    <property type="term" value="F:metal ion binding"/>
    <property type="evidence" value="ECO:0007669"/>
    <property type="project" value="UniProtKB-KW"/>
</dbReference>
<evidence type="ECO:0000256" key="1">
    <source>
        <dbReference type="ARBA" id="ARBA00001947"/>
    </source>
</evidence>
<keyword evidence="15" id="KW-1015">Disulfide bond</keyword>
<comment type="catalytic activity">
    <reaction evidence="21">
        <text>1-dodecanoyl-sn-glycero-3-phosphocholine + H2O = 1-dodecanoyl-sn-glycerol + phosphocholine + H(+)</text>
        <dbReference type="Rhea" id="RHEA:41127"/>
        <dbReference type="ChEBI" id="CHEBI:15377"/>
        <dbReference type="ChEBI" id="CHEBI:15378"/>
        <dbReference type="ChEBI" id="CHEBI:74966"/>
        <dbReference type="ChEBI" id="CHEBI:75529"/>
        <dbReference type="ChEBI" id="CHEBI:295975"/>
    </reaction>
    <physiologicalReaction direction="left-to-right" evidence="21">
        <dbReference type="Rhea" id="RHEA:41128"/>
    </physiologicalReaction>
</comment>
<evidence type="ECO:0000256" key="26">
    <source>
        <dbReference type="ARBA" id="ARBA00047779"/>
    </source>
</evidence>
<comment type="catalytic activity">
    <reaction evidence="23">
        <text>glycero-2-phosphocholine + H2O = phosphocholine + glycerol + H(+)</text>
        <dbReference type="Rhea" id="RHEA:61684"/>
        <dbReference type="ChEBI" id="CHEBI:15377"/>
        <dbReference type="ChEBI" id="CHEBI:15378"/>
        <dbReference type="ChEBI" id="CHEBI:17754"/>
        <dbReference type="ChEBI" id="CHEBI:144950"/>
        <dbReference type="ChEBI" id="CHEBI:295975"/>
    </reaction>
    <physiologicalReaction direction="left-to-right" evidence="23">
        <dbReference type="Rhea" id="RHEA:61685"/>
    </physiologicalReaction>
</comment>
<evidence type="ECO:0000256" key="14">
    <source>
        <dbReference type="ARBA" id="ARBA00023136"/>
    </source>
</evidence>
<dbReference type="AlphaFoldDB" id="A0AA85KIY2"/>
<keyword evidence="16" id="KW-0325">Glycoprotein</keyword>
<reference evidence="34" key="1">
    <citation type="submission" date="2022-06" db="EMBL/GenBank/DDBJ databases">
        <authorList>
            <person name="Berger JAMES D."/>
            <person name="Berger JAMES D."/>
        </authorList>
    </citation>
    <scope>NUCLEOTIDE SEQUENCE [LARGE SCALE GENOMIC DNA]</scope>
</reference>
<comment type="catalytic activity">
    <reaction evidence="25">
        <text>a 1-acyl-sn-glycero-3-phosphocholine + H2O = a 1-acyl-sn-glycerol + phosphocholine + H(+)</text>
        <dbReference type="Rhea" id="RHEA:44720"/>
        <dbReference type="ChEBI" id="CHEBI:15377"/>
        <dbReference type="ChEBI" id="CHEBI:15378"/>
        <dbReference type="ChEBI" id="CHEBI:58168"/>
        <dbReference type="ChEBI" id="CHEBI:64683"/>
        <dbReference type="ChEBI" id="CHEBI:295975"/>
    </reaction>
    <physiologicalReaction direction="left-to-right" evidence="25">
        <dbReference type="Rhea" id="RHEA:44721"/>
    </physiologicalReaction>
</comment>
<feature type="transmembrane region" description="Helical" evidence="32">
    <location>
        <begin position="466"/>
        <end position="489"/>
    </location>
</feature>
<comment type="subcellular location">
    <subcellularLocation>
        <location evidence="2">Cell membrane</location>
        <topology evidence="2">Lipid-anchor</topology>
        <topology evidence="2">GPI-anchor</topology>
    </subcellularLocation>
</comment>
<comment type="catalytic activity">
    <reaction evidence="27">
        <text>1-hexadecanoyl-sn-glycero-3-phosphocholine + H2O = 1-hexadecanoyl-sn-glycerol + phosphocholine + H(+)</text>
        <dbReference type="Rhea" id="RHEA:41119"/>
        <dbReference type="ChEBI" id="CHEBI:15377"/>
        <dbReference type="ChEBI" id="CHEBI:15378"/>
        <dbReference type="ChEBI" id="CHEBI:72998"/>
        <dbReference type="ChEBI" id="CHEBI:75542"/>
        <dbReference type="ChEBI" id="CHEBI:295975"/>
    </reaction>
    <physiologicalReaction direction="left-to-right" evidence="27">
        <dbReference type="Rhea" id="RHEA:41120"/>
    </physiologicalReaction>
</comment>
<comment type="catalytic activity">
    <reaction evidence="29">
        <text>sn-glycerol 3-phosphocholine + H2O = phosphocholine + glycerol + H(+)</text>
        <dbReference type="Rhea" id="RHEA:19545"/>
        <dbReference type="ChEBI" id="CHEBI:15377"/>
        <dbReference type="ChEBI" id="CHEBI:15378"/>
        <dbReference type="ChEBI" id="CHEBI:16870"/>
        <dbReference type="ChEBI" id="CHEBI:17754"/>
        <dbReference type="ChEBI" id="CHEBI:295975"/>
        <dbReference type="EC" id="3.1.4.38"/>
    </reaction>
    <physiologicalReaction direction="left-to-right" evidence="29">
        <dbReference type="Rhea" id="RHEA:19546"/>
    </physiologicalReaction>
</comment>
<keyword evidence="11" id="KW-0862">Zinc</keyword>
<evidence type="ECO:0000256" key="21">
    <source>
        <dbReference type="ARBA" id="ARBA00047290"/>
    </source>
</evidence>
<evidence type="ECO:0000256" key="31">
    <source>
        <dbReference type="ARBA" id="ARBA00049320"/>
    </source>
</evidence>
<evidence type="ECO:0000256" key="27">
    <source>
        <dbReference type="ARBA" id="ARBA00048209"/>
    </source>
</evidence>
<evidence type="ECO:0000256" key="4">
    <source>
        <dbReference type="ARBA" id="ARBA00012318"/>
    </source>
</evidence>
<evidence type="ECO:0000256" key="10">
    <source>
        <dbReference type="ARBA" id="ARBA00022801"/>
    </source>
</evidence>
<comment type="function">
    <text evidence="20">Choline-specific glycerophosphodiesterase that hydrolyzes glycerophosphocholine (GPC) and lysophosphatidylcholine (LPC) and contributes to supplying choline to the cells. Has a preference for LPC with short (12:0 and 14:0) or polyunsaturated (18:2 and 20:4) fatty acids. In vitro, hydrolyzes only choline-containing lysophospholipids, such as sphingosylphosphorylcholine (SPC), platelet-activating factor (PAF) and lysoPAF, but not other lysophospholipids.</text>
</comment>
<dbReference type="GO" id="GO:0047390">
    <property type="term" value="F:glycerophosphocholine cholinephosphodiesterase activity"/>
    <property type="evidence" value="ECO:0007669"/>
    <property type="project" value="UniProtKB-EC"/>
</dbReference>
<name>A0AA85KIY2_TRIRE</name>
<dbReference type="GO" id="GO:0016042">
    <property type="term" value="P:lipid catabolic process"/>
    <property type="evidence" value="ECO:0007669"/>
    <property type="project" value="UniProtKB-KW"/>
</dbReference>
<dbReference type="InterPro" id="IPR002591">
    <property type="entry name" value="Phosphodiest/P_Trfase"/>
</dbReference>
<dbReference type="EC" id="3.1.4.38" evidence="4"/>
<evidence type="ECO:0000256" key="7">
    <source>
        <dbReference type="ARBA" id="ARBA00022622"/>
    </source>
</evidence>
<comment type="catalytic activity">
    <reaction evidence="28">
        <text>sphing-4-enine-phosphocholine + H2O = sphing-4-enine + phosphocholine + H(+)</text>
        <dbReference type="Rhea" id="RHEA:41095"/>
        <dbReference type="ChEBI" id="CHEBI:15377"/>
        <dbReference type="ChEBI" id="CHEBI:15378"/>
        <dbReference type="ChEBI" id="CHEBI:57756"/>
        <dbReference type="ChEBI" id="CHEBI:58906"/>
        <dbReference type="ChEBI" id="CHEBI:295975"/>
    </reaction>
    <physiologicalReaction direction="left-to-right" evidence="28">
        <dbReference type="Rhea" id="RHEA:41096"/>
    </physiologicalReaction>
</comment>
<comment type="catalytic activity">
    <reaction evidence="22">
        <text>1-(9Z-octadecenoyl)-sn-glycero-3-phosphocholine + H2O = 1-(9Z-octadecenoyl)-sn-glycerol + phosphocholine + H(+)</text>
        <dbReference type="Rhea" id="RHEA:41091"/>
        <dbReference type="ChEBI" id="CHEBI:15377"/>
        <dbReference type="ChEBI" id="CHEBI:15378"/>
        <dbReference type="ChEBI" id="CHEBI:28610"/>
        <dbReference type="ChEBI" id="CHEBI:75757"/>
        <dbReference type="ChEBI" id="CHEBI:295975"/>
    </reaction>
    <physiologicalReaction direction="left-to-right" evidence="22">
        <dbReference type="Rhea" id="RHEA:41092"/>
    </physiologicalReaction>
</comment>
<keyword evidence="6" id="KW-0597">Phosphoprotein</keyword>
<evidence type="ECO:0000256" key="33">
    <source>
        <dbReference type="SAM" id="SignalP"/>
    </source>
</evidence>
<dbReference type="Proteomes" id="UP000050795">
    <property type="component" value="Unassembled WGS sequence"/>
</dbReference>
<proteinExistence type="inferred from homology"/>
<sequence>MNTYACICILFHLLIIEKRVTAITPTTTTTPLEDELSNPTSRLLVILIDGLRWDVVANHLEKDTSEFGFKKLQRNGAYLERFAPVFPAECYPNIYSLFTGRHPVDHGVILPTTFGQHTTIDGKPIRLQAEGLWETGAKQNKGVHLYHLPTCSAESDSQGDNSWFCEPYNPSHMNPISLNFTIQRAIDGLRNGSANLAVVYYDELDRIGHRYGPLSDELLNKHWIYLDNVVDHALKIVESVPNLNLIITSDHGMAPVSRMTYVDRYLKGSELSRVLNRGSTMWLWPKPNFEARVYNRLISQQSKASFTVYNSSTVPLHWEMKSSDDNNNLLFPPILLLASPDYIFNSTVWPLNMSHYHLDKIKGMHGYDPDLPDMHIPLFIYGPMSNRGFRMNYTQEIRPIHIHSLMAYLASIDLSSSDHQSLNHFTSLLISSNHESDKASFIDSAYWLDKSSFSFSLLNGVRSMPIILIITIVLASSFVVIISVTILIYMKCRTCIFTTPVVYQDELNKELVKSEVLPDA</sequence>
<evidence type="ECO:0000256" key="20">
    <source>
        <dbReference type="ARBA" id="ARBA00046203"/>
    </source>
</evidence>
<comment type="cofactor">
    <cofactor evidence="1">
        <name>Zn(2+)</name>
        <dbReference type="ChEBI" id="CHEBI:29105"/>
    </cofactor>
</comment>
<reference evidence="35" key="2">
    <citation type="submission" date="2023-11" db="UniProtKB">
        <authorList>
            <consortium name="WormBaseParasite"/>
        </authorList>
    </citation>
    <scope>IDENTIFICATION</scope>
</reference>
<evidence type="ECO:0000256" key="12">
    <source>
        <dbReference type="ARBA" id="ARBA00022963"/>
    </source>
</evidence>
<evidence type="ECO:0000256" key="28">
    <source>
        <dbReference type="ARBA" id="ARBA00048234"/>
    </source>
</evidence>
<protein>
    <recommendedName>
        <fullName evidence="4">glycerophosphocholine cholinephosphodiesterase</fullName>
        <ecNumber evidence="4">3.1.4.38</ecNumber>
    </recommendedName>
    <alternativeName>
        <fullName evidence="19">Choline-specific glycerophosphodiester phosphodiesterase</fullName>
    </alternativeName>
    <alternativeName>
        <fullName evidence="18">Ectonucleotide pyrophosphatase/phosphodiesterase family member 6</fullName>
    </alternativeName>
</protein>
<evidence type="ECO:0000256" key="15">
    <source>
        <dbReference type="ARBA" id="ARBA00023157"/>
    </source>
</evidence>
<dbReference type="Gene3D" id="3.40.720.10">
    <property type="entry name" value="Alkaline Phosphatase, subunit A"/>
    <property type="match status" value="1"/>
</dbReference>
<feature type="signal peptide" evidence="33">
    <location>
        <begin position="1"/>
        <end position="22"/>
    </location>
</feature>
<comment type="catalytic activity">
    <reaction evidence="31">
        <text>1-(5Z,8Z,11Z,14Z-eicosatetraenoyl)-sn-glycero-3-phosphocholine + H2O = 1-(5Z,8Z,11Z,14Z-eicosatetraenoyl)-sn-glycerol + phosphocholine + H(+)</text>
        <dbReference type="Rhea" id="RHEA:41003"/>
        <dbReference type="ChEBI" id="CHEBI:15377"/>
        <dbReference type="ChEBI" id="CHEBI:15378"/>
        <dbReference type="ChEBI" id="CHEBI:34071"/>
        <dbReference type="ChEBI" id="CHEBI:74344"/>
        <dbReference type="ChEBI" id="CHEBI:295975"/>
    </reaction>
    <physiologicalReaction direction="left-to-right" evidence="31">
        <dbReference type="Rhea" id="RHEA:41004"/>
    </physiologicalReaction>
</comment>
<comment type="catalytic activity">
    <reaction evidence="24">
        <text>a 1-O-alkyl-sn-glycero-3-phosphocholine + H2O = a 1-O-alkyl-sn-glycerol + phosphocholine + H(+)</text>
        <dbReference type="Rhea" id="RHEA:36083"/>
        <dbReference type="ChEBI" id="CHEBI:15377"/>
        <dbReference type="ChEBI" id="CHEBI:15378"/>
        <dbReference type="ChEBI" id="CHEBI:15850"/>
        <dbReference type="ChEBI" id="CHEBI:30909"/>
        <dbReference type="ChEBI" id="CHEBI:295975"/>
    </reaction>
    <physiologicalReaction direction="left-to-right" evidence="24">
        <dbReference type="Rhea" id="RHEA:36084"/>
    </physiologicalReaction>
</comment>
<keyword evidence="14 32" id="KW-0472">Membrane</keyword>
<keyword evidence="7" id="KW-0336">GPI-anchor</keyword>
<dbReference type="WBParaSite" id="TREG1_91170.1">
    <property type="protein sequence ID" value="TREG1_91170.1"/>
    <property type="gene ID" value="TREG1_91170"/>
</dbReference>
<keyword evidence="32" id="KW-1133">Transmembrane helix</keyword>
<organism evidence="34 35">
    <name type="scientific">Trichobilharzia regenti</name>
    <name type="common">Nasal bird schistosome</name>
    <dbReference type="NCBI Taxonomy" id="157069"/>
    <lineage>
        <taxon>Eukaryota</taxon>
        <taxon>Metazoa</taxon>
        <taxon>Spiralia</taxon>
        <taxon>Lophotrochozoa</taxon>
        <taxon>Platyhelminthes</taxon>
        <taxon>Trematoda</taxon>
        <taxon>Digenea</taxon>
        <taxon>Strigeidida</taxon>
        <taxon>Schistosomatoidea</taxon>
        <taxon>Schistosomatidae</taxon>
        <taxon>Trichobilharzia</taxon>
    </lineage>
</organism>
<dbReference type="PANTHER" id="PTHR10151">
    <property type="entry name" value="ECTONUCLEOTIDE PYROPHOSPHATASE/PHOSPHODIESTERASE"/>
    <property type="match status" value="1"/>
</dbReference>
<evidence type="ECO:0000256" key="16">
    <source>
        <dbReference type="ARBA" id="ARBA00023180"/>
    </source>
</evidence>
<dbReference type="SUPFAM" id="SSF53649">
    <property type="entry name" value="Alkaline phosphatase-like"/>
    <property type="match status" value="1"/>
</dbReference>
<keyword evidence="9 33" id="KW-0732">Signal</keyword>
<evidence type="ECO:0000256" key="19">
    <source>
        <dbReference type="ARBA" id="ARBA00032556"/>
    </source>
</evidence>
<evidence type="ECO:0000256" key="6">
    <source>
        <dbReference type="ARBA" id="ARBA00022553"/>
    </source>
</evidence>
<dbReference type="InterPro" id="IPR017850">
    <property type="entry name" value="Alkaline_phosphatase_core_sf"/>
</dbReference>
<evidence type="ECO:0000313" key="34">
    <source>
        <dbReference type="Proteomes" id="UP000050795"/>
    </source>
</evidence>
<evidence type="ECO:0000256" key="17">
    <source>
        <dbReference type="ARBA" id="ARBA00023288"/>
    </source>
</evidence>
<evidence type="ECO:0000256" key="13">
    <source>
        <dbReference type="ARBA" id="ARBA00023098"/>
    </source>
</evidence>
<keyword evidence="5" id="KW-1003">Cell membrane</keyword>
<evidence type="ECO:0000256" key="24">
    <source>
        <dbReference type="ARBA" id="ARBA00047494"/>
    </source>
</evidence>
<evidence type="ECO:0000256" key="3">
    <source>
        <dbReference type="ARBA" id="ARBA00010594"/>
    </source>
</evidence>
<evidence type="ECO:0000256" key="2">
    <source>
        <dbReference type="ARBA" id="ARBA00004609"/>
    </source>
</evidence>
<dbReference type="GO" id="GO:0005886">
    <property type="term" value="C:plasma membrane"/>
    <property type="evidence" value="ECO:0007669"/>
    <property type="project" value="UniProtKB-SubCell"/>
</dbReference>
<evidence type="ECO:0000256" key="9">
    <source>
        <dbReference type="ARBA" id="ARBA00022729"/>
    </source>
</evidence>
<keyword evidence="12" id="KW-0442">Lipid degradation</keyword>
<evidence type="ECO:0000256" key="30">
    <source>
        <dbReference type="ARBA" id="ARBA00049092"/>
    </source>
</evidence>
<evidence type="ECO:0000256" key="29">
    <source>
        <dbReference type="ARBA" id="ARBA00048703"/>
    </source>
</evidence>
<keyword evidence="17" id="KW-0449">Lipoprotein</keyword>
<comment type="catalytic activity">
    <reaction evidence="30">
        <text>1-(9Z,12Z)-octadecadienoyl-sn-glycero-3-phosphocholine + H2O = 1-(9Z,12Z-octadecadienoyl)-sn-glycerol + phosphocholine + H(+)</text>
        <dbReference type="Rhea" id="RHEA:41115"/>
        <dbReference type="ChEBI" id="CHEBI:15377"/>
        <dbReference type="ChEBI" id="CHEBI:15378"/>
        <dbReference type="ChEBI" id="CHEBI:28733"/>
        <dbReference type="ChEBI" id="CHEBI:75561"/>
        <dbReference type="ChEBI" id="CHEBI:295975"/>
    </reaction>
    <physiologicalReaction direction="left-to-right" evidence="30">
        <dbReference type="Rhea" id="RHEA:41116"/>
    </physiologicalReaction>
</comment>
<keyword evidence="8" id="KW-0479">Metal-binding</keyword>
<evidence type="ECO:0000256" key="25">
    <source>
        <dbReference type="ARBA" id="ARBA00047600"/>
    </source>
</evidence>
<evidence type="ECO:0000256" key="11">
    <source>
        <dbReference type="ARBA" id="ARBA00022833"/>
    </source>
</evidence>
<dbReference type="GO" id="GO:0098552">
    <property type="term" value="C:side of membrane"/>
    <property type="evidence" value="ECO:0007669"/>
    <property type="project" value="UniProtKB-KW"/>
</dbReference>
<keyword evidence="13" id="KW-0443">Lipid metabolism</keyword>
<accession>A0AA85KIY2</accession>
<evidence type="ECO:0000256" key="32">
    <source>
        <dbReference type="SAM" id="Phobius"/>
    </source>
</evidence>
<dbReference type="PANTHER" id="PTHR10151:SF66">
    <property type="entry name" value="GLYCEROPHOSPHOCHOLINE CHOLINEPHOSPHODIESTERASE ENPP6"/>
    <property type="match status" value="1"/>
</dbReference>
<evidence type="ECO:0000256" key="23">
    <source>
        <dbReference type="ARBA" id="ARBA00047482"/>
    </source>
</evidence>
<evidence type="ECO:0000256" key="8">
    <source>
        <dbReference type="ARBA" id="ARBA00022723"/>
    </source>
</evidence>
<comment type="similarity">
    <text evidence="3">Belongs to the nucleotide pyrophosphatase/phosphodiesterase family.</text>
</comment>
<comment type="catalytic activity">
    <reaction evidence="26">
        <text>1-tetradecanoyl-sn-glycero-3-phosphocholine + H2O = 1-tetradecanoyl-sn-glycerol + phosphocholine + H(+)</text>
        <dbReference type="Rhea" id="RHEA:40999"/>
        <dbReference type="ChEBI" id="CHEBI:15377"/>
        <dbReference type="ChEBI" id="CHEBI:15378"/>
        <dbReference type="ChEBI" id="CHEBI:64489"/>
        <dbReference type="ChEBI" id="CHEBI:75536"/>
        <dbReference type="ChEBI" id="CHEBI:295975"/>
    </reaction>
    <physiologicalReaction direction="left-to-right" evidence="26">
        <dbReference type="Rhea" id="RHEA:41000"/>
    </physiologicalReaction>
</comment>
<keyword evidence="10" id="KW-0378">Hydrolase</keyword>
<dbReference type="Pfam" id="PF01663">
    <property type="entry name" value="Phosphodiest"/>
    <property type="match status" value="1"/>
</dbReference>